<dbReference type="SUPFAM" id="SSF103473">
    <property type="entry name" value="MFS general substrate transporter"/>
    <property type="match status" value="1"/>
</dbReference>
<feature type="transmembrane region" description="Helical" evidence="8">
    <location>
        <begin position="369"/>
        <end position="390"/>
    </location>
</feature>
<evidence type="ECO:0000313" key="10">
    <source>
        <dbReference type="Proteomes" id="UP000509704"/>
    </source>
</evidence>
<dbReference type="KEGG" id="zmk:HG535_0C04920"/>
<dbReference type="PRINTS" id="PR01315">
    <property type="entry name" value="BATTENIN"/>
</dbReference>
<feature type="transmembrane region" description="Helical" evidence="8">
    <location>
        <begin position="42"/>
        <end position="62"/>
    </location>
</feature>
<dbReference type="EMBL" id="CP058606">
    <property type="protein sequence ID" value="QLG72138.1"/>
    <property type="molecule type" value="Genomic_DNA"/>
</dbReference>
<feature type="transmembrane region" description="Helical" evidence="8">
    <location>
        <begin position="332"/>
        <end position="357"/>
    </location>
</feature>
<gene>
    <name evidence="9" type="ORF">HG535_0C04920</name>
</gene>
<feature type="transmembrane region" description="Helical" evidence="8">
    <location>
        <begin position="9"/>
        <end position="30"/>
    </location>
</feature>
<dbReference type="RefSeq" id="XP_037143866.1">
    <property type="nucleotide sequence ID" value="XM_037287971.1"/>
</dbReference>
<dbReference type="GO" id="GO:0006865">
    <property type="term" value="P:amino acid transport"/>
    <property type="evidence" value="ECO:0007669"/>
    <property type="project" value="UniProtKB-KW"/>
</dbReference>
<evidence type="ECO:0000256" key="4">
    <source>
        <dbReference type="ARBA" id="ARBA00022692"/>
    </source>
</evidence>
<protein>
    <recommendedName>
        <fullName evidence="8">Protein BTN</fullName>
    </recommendedName>
</protein>
<sequence length="409" mass="45541">MEIKFHHVYIYFWIFGLLNNVLYVVILSAAVDIVGPSLPKSLVLLTDILPSFIVKLLAPFFIHRLGYRKRVGSLIVLSTFGMLMVSSGKLSVCLLGIVLASISSGFGEITFLQLTHYYEKVALSGWSSGTGGAGLFGSGLYMSFTSILKISVKTSLLFFTLLPFGFILYYKLEKGNNSVEDPASNDPFLDYTDRDTDALVAAPSSPITSMVTQDRSFSFKVHFLATCSSLKELILPFMLPLTTVYLFEYLINQAVAPTLLFPLGQKNMPFFFNKYRDIYVTYGTLYQLGVFISRSTAHLVRLRKLYLLSILQGFNLVFALLQSWLYLVSSPWPVMVLVLYEGFLGGASYVSTFLNILEDVEPGKREFALGSVSIADSFGVLIAAFIGLALEPMLCNHQVADGRPWCRME</sequence>
<dbReference type="AlphaFoldDB" id="A0A7H9B0I4"/>
<keyword evidence="4 8" id="KW-0812">Transmembrane</keyword>
<accession>A0A7H9B0I4</accession>
<keyword evidence="8" id="KW-0926">Vacuole</keyword>
<feature type="transmembrane region" description="Helical" evidence="8">
    <location>
        <begin position="233"/>
        <end position="251"/>
    </location>
</feature>
<evidence type="ECO:0000256" key="7">
    <source>
        <dbReference type="ARBA" id="ARBA00023136"/>
    </source>
</evidence>
<evidence type="ECO:0000256" key="8">
    <source>
        <dbReference type="RuleBase" id="RU361113"/>
    </source>
</evidence>
<dbReference type="GO" id="GO:0012505">
    <property type="term" value="C:endomembrane system"/>
    <property type="evidence" value="ECO:0007669"/>
    <property type="project" value="UniProtKB-SubCell"/>
</dbReference>
<feature type="transmembrane region" description="Helical" evidence="8">
    <location>
        <begin position="156"/>
        <end position="172"/>
    </location>
</feature>
<evidence type="ECO:0000256" key="6">
    <source>
        <dbReference type="ARBA" id="ARBA00022989"/>
    </source>
</evidence>
<feature type="transmembrane region" description="Helical" evidence="8">
    <location>
        <begin position="305"/>
        <end position="326"/>
    </location>
</feature>
<dbReference type="PANTHER" id="PTHR10981">
    <property type="entry name" value="BATTENIN"/>
    <property type="match status" value="1"/>
</dbReference>
<keyword evidence="7 8" id="KW-0472">Membrane</keyword>
<comment type="similarity">
    <text evidence="2 8">Belongs to the battenin family.</text>
</comment>
<comment type="subcellular location">
    <subcellularLocation>
        <location evidence="1">Endomembrane system</location>
        <topology evidence="1">Multi-pass membrane protein</topology>
    </subcellularLocation>
    <subcellularLocation>
        <location evidence="8">Vacuole membrane</location>
        <topology evidence="8">Multi-pass membrane protein</topology>
    </subcellularLocation>
</comment>
<evidence type="ECO:0000256" key="3">
    <source>
        <dbReference type="ARBA" id="ARBA00022448"/>
    </source>
</evidence>
<keyword evidence="3" id="KW-0813">Transport</keyword>
<dbReference type="GO" id="GO:0005774">
    <property type="term" value="C:vacuolar membrane"/>
    <property type="evidence" value="ECO:0007669"/>
    <property type="project" value="UniProtKB-SubCell"/>
</dbReference>
<feature type="transmembrane region" description="Helical" evidence="8">
    <location>
        <begin position="74"/>
        <end position="103"/>
    </location>
</feature>
<dbReference type="PANTHER" id="PTHR10981:SF0">
    <property type="entry name" value="BATTENIN"/>
    <property type="match status" value="1"/>
</dbReference>
<evidence type="ECO:0000256" key="1">
    <source>
        <dbReference type="ARBA" id="ARBA00004127"/>
    </source>
</evidence>
<dbReference type="Proteomes" id="UP000509704">
    <property type="component" value="Chromosome 3"/>
</dbReference>
<reference evidence="9 10" key="1">
    <citation type="submission" date="2020-07" db="EMBL/GenBank/DDBJ databases">
        <title>The yeast mating-type switching endonuclease HO is a domesticated member of an unorthodox homing genetic element family.</title>
        <authorList>
            <person name="Coughlan A.Y."/>
            <person name="Lombardi L."/>
            <person name="Braun-Galleani S."/>
            <person name="Martos A.R."/>
            <person name="Galeote V."/>
            <person name="Bigey F."/>
            <person name="Dequin S."/>
            <person name="Byrne K.P."/>
            <person name="Wolfe K.H."/>
        </authorList>
    </citation>
    <scope>NUCLEOTIDE SEQUENCE [LARGE SCALE GENOMIC DNA]</scope>
    <source>
        <strain evidence="9 10">NRRL Y-6702</strain>
    </source>
</reference>
<keyword evidence="5" id="KW-0029">Amino-acid transport</keyword>
<evidence type="ECO:0000313" key="9">
    <source>
        <dbReference type="EMBL" id="QLG72138.1"/>
    </source>
</evidence>
<keyword evidence="6 8" id="KW-1133">Transmembrane helix</keyword>
<keyword evidence="10" id="KW-1185">Reference proteome</keyword>
<dbReference type="PIRSF" id="PIRSF015974">
    <property type="entry name" value="CLN3_BTN1"/>
    <property type="match status" value="1"/>
</dbReference>
<dbReference type="InterPro" id="IPR018460">
    <property type="entry name" value="Battenin_disease_Cln3_subgr"/>
</dbReference>
<dbReference type="GO" id="GO:0051453">
    <property type="term" value="P:regulation of intracellular pH"/>
    <property type="evidence" value="ECO:0007669"/>
    <property type="project" value="TreeGrafter"/>
</dbReference>
<dbReference type="Pfam" id="PF02487">
    <property type="entry name" value="CLN3"/>
    <property type="match status" value="1"/>
</dbReference>
<evidence type="ECO:0000256" key="2">
    <source>
        <dbReference type="ARBA" id="ARBA00007467"/>
    </source>
</evidence>
<evidence type="ECO:0000256" key="5">
    <source>
        <dbReference type="ARBA" id="ARBA00022970"/>
    </source>
</evidence>
<dbReference type="InterPro" id="IPR003492">
    <property type="entry name" value="Battenin_disease_Cln3"/>
</dbReference>
<proteinExistence type="inferred from homology"/>
<dbReference type="OrthoDB" id="5965864at2759"/>
<name>A0A7H9B0I4_ZYGMR</name>
<organism evidence="9 10">
    <name type="scientific">Zygotorulaspora mrakii</name>
    <name type="common">Zygosaccharomyces mrakii</name>
    <dbReference type="NCBI Taxonomy" id="42260"/>
    <lineage>
        <taxon>Eukaryota</taxon>
        <taxon>Fungi</taxon>
        <taxon>Dikarya</taxon>
        <taxon>Ascomycota</taxon>
        <taxon>Saccharomycotina</taxon>
        <taxon>Saccharomycetes</taxon>
        <taxon>Saccharomycetales</taxon>
        <taxon>Saccharomycetaceae</taxon>
        <taxon>Zygotorulaspora</taxon>
    </lineage>
</organism>
<dbReference type="GeneID" id="59235836"/>
<dbReference type="Gene3D" id="1.20.1250.20">
    <property type="entry name" value="MFS general substrate transporter like domains"/>
    <property type="match status" value="1"/>
</dbReference>
<dbReference type="InterPro" id="IPR036259">
    <property type="entry name" value="MFS_trans_sf"/>
</dbReference>